<dbReference type="SUPFAM" id="SSF101898">
    <property type="entry name" value="NHL repeat"/>
    <property type="match status" value="1"/>
</dbReference>
<dbReference type="EMBL" id="CAJOAZ010000197">
    <property type="protein sequence ID" value="CAF3572715.1"/>
    <property type="molecule type" value="Genomic_DNA"/>
</dbReference>
<dbReference type="EMBL" id="CAJOBB010000567">
    <property type="protein sequence ID" value="CAF3707366.1"/>
    <property type="molecule type" value="Genomic_DNA"/>
</dbReference>
<keyword evidence="3" id="KW-0175">Coiled coil</keyword>
<sequence>MATGTATGKARCSICEKEKSTLRCEGCSQAFCYEHVADHRQQLSNQFDGIETNRDVLRLILTDQIREAEKYPLIQQIDKWEHDSINIIKRTAEEAKQQLIKLTTTHFTDIEVKLNKLTNQLRESRREDDFVETDLYQWNDELKKLKEQLDKPPNIVVRQDAIPFVNKLCIGISAQLYIPTIDINTRWIRNGVVVCGGNGSGTRFDQLDGPYSLFIDDDDNECMYVADHDNHRIVKWKNSSAGGQVVAGGNKQGDRHNQLSNPKDVIIDKETDSLIICDYGNKRVVQWPLQDGTRGKIIISDIACYGIVMDNNGHIYVSDYIKHEVKRWKMGETEGIVVAGGNGEGNRLDQLNNPTYIFVDKDQSVYVSDESNHRVMKWMKDAKQGIVVAGNHGRGNKLKQLSNPSGVVVDQSGTVYVADYKNDRIMRWFKETPLGDIVVGGRGWGNTANQFNGPRKLLFDRQGNLYVVDYWNNRVQKFHIFSNTNI</sequence>
<evidence type="ECO:0000313" key="6">
    <source>
        <dbReference type="EMBL" id="CAF3572715.1"/>
    </source>
</evidence>
<evidence type="ECO:0000313" key="4">
    <source>
        <dbReference type="EMBL" id="CAF0711774.1"/>
    </source>
</evidence>
<evidence type="ECO:0000256" key="2">
    <source>
        <dbReference type="PROSITE-ProRule" id="PRU00504"/>
    </source>
</evidence>
<dbReference type="Proteomes" id="UP000663860">
    <property type="component" value="Unassembled WGS sequence"/>
</dbReference>
<dbReference type="InterPro" id="IPR011042">
    <property type="entry name" value="6-blade_b-propeller_TolB-like"/>
</dbReference>
<comment type="caution">
    <text evidence="5">The sequence shown here is derived from an EMBL/GenBank/DDBJ whole genome shotgun (WGS) entry which is preliminary data.</text>
</comment>
<organism evidence="5 8">
    <name type="scientific">Adineta steineri</name>
    <dbReference type="NCBI Taxonomy" id="433720"/>
    <lineage>
        <taxon>Eukaryota</taxon>
        <taxon>Metazoa</taxon>
        <taxon>Spiralia</taxon>
        <taxon>Gnathifera</taxon>
        <taxon>Rotifera</taxon>
        <taxon>Eurotatoria</taxon>
        <taxon>Bdelloidea</taxon>
        <taxon>Adinetida</taxon>
        <taxon>Adinetidae</taxon>
        <taxon>Adineta</taxon>
    </lineage>
</organism>
<dbReference type="EMBL" id="CAJNOE010000001">
    <property type="protein sequence ID" value="CAF0711774.1"/>
    <property type="molecule type" value="Genomic_DNA"/>
</dbReference>
<reference evidence="5" key="1">
    <citation type="submission" date="2021-02" db="EMBL/GenBank/DDBJ databases">
        <authorList>
            <person name="Nowell W R."/>
        </authorList>
    </citation>
    <scope>NUCLEOTIDE SEQUENCE</scope>
</reference>
<accession>A0A813MGW7</accession>
<dbReference type="AlphaFoldDB" id="A0A813MGW7"/>
<gene>
    <name evidence="4" type="ORF">IZO911_LOCUS28</name>
    <name evidence="5" type="ORF">JYZ213_LOCUS22</name>
    <name evidence="7" type="ORF">KXQ929_LOCUS11483</name>
    <name evidence="6" type="ORF">OXD698_LOCUS4992</name>
</gene>
<keyword evidence="1" id="KW-0677">Repeat</keyword>
<feature type="coiled-coil region" evidence="3">
    <location>
        <begin position="85"/>
        <end position="134"/>
    </location>
</feature>
<feature type="repeat" description="NHL" evidence="2">
    <location>
        <begin position="392"/>
        <end position="425"/>
    </location>
</feature>
<dbReference type="PROSITE" id="PS51125">
    <property type="entry name" value="NHL"/>
    <property type="match status" value="2"/>
</dbReference>
<name>A0A813MGW7_9BILA</name>
<protein>
    <submittedName>
        <fullName evidence="5">Uncharacterized protein</fullName>
    </submittedName>
</protein>
<dbReference type="Proteomes" id="UP000663845">
    <property type="component" value="Unassembled WGS sequence"/>
</dbReference>
<dbReference type="InterPro" id="IPR050952">
    <property type="entry name" value="TRIM-NHL_E3_ligases"/>
</dbReference>
<dbReference type="CDD" id="cd19757">
    <property type="entry name" value="Bbox1"/>
    <property type="match status" value="1"/>
</dbReference>
<dbReference type="InterPro" id="IPR001258">
    <property type="entry name" value="NHL_repeat"/>
</dbReference>
<feature type="repeat" description="NHL" evidence="2">
    <location>
        <begin position="442"/>
        <end position="481"/>
    </location>
</feature>
<evidence type="ECO:0000313" key="5">
    <source>
        <dbReference type="EMBL" id="CAF0718744.1"/>
    </source>
</evidence>
<dbReference type="PANTHER" id="PTHR24104">
    <property type="entry name" value="E3 UBIQUITIN-PROTEIN LIGASE NHLRC1-RELATED"/>
    <property type="match status" value="1"/>
</dbReference>
<dbReference type="Proteomes" id="UP000663844">
    <property type="component" value="Unassembled WGS sequence"/>
</dbReference>
<evidence type="ECO:0000256" key="1">
    <source>
        <dbReference type="ARBA" id="ARBA00022737"/>
    </source>
</evidence>
<evidence type="ECO:0000256" key="3">
    <source>
        <dbReference type="SAM" id="Coils"/>
    </source>
</evidence>
<proteinExistence type="predicted"/>
<dbReference type="Pfam" id="PF01436">
    <property type="entry name" value="NHL"/>
    <property type="match status" value="2"/>
</dbReference>
<dbReference type="CDD" id="cd05819">
    <property type="entry name" value="NHL"/>
    <property type="match status" value="1"/>
</dbReference>
<evidence type="ECO:0000313" key="7">
    <source>
        <dbReference type="EMBL" id="CAF3707366.1"/>
    </source>
</evidence>
<dbReference type="EMBL" id="CAJNOG010000001">
    <property type="protein sequence ID" value="CAF0718744.1"/>
    <property type="molecule type" value="Genomic_DNA"/>
</dbReference>
<dbReference type="Gene3D" id="2.120.10.30">
    <property type="entry name" value="TolB, C-terminal domain"/>
    <property type="match status" value="2"/>
</dbReference>
<evidence type="ECO:0000313" key="8">
    <source>
        <dbReference type="Proteomes" id="UP000663845"/>
    </source>
</evidence>
<dbReference type="Proteomes" id="UP000663868">
    <property type="component" value="Unassembled WGS sequence"/>
</dbReference>